<dbReference type="EMBL" id="CP020465">
    <property type="protein sequence ID" value="ASP49701.1"/>
    <property type="molecule type" value="Genomic_DNA"/>
</dbReference>
<reference evidence="3 4" key="1">
    <citation type="submission" date="2017-08" db="EMBL/GenBank/DDBJ databases">
        <title>Complete genome of Colwellia sp. NB097-1, a psychrophile bacterium ioslated from Bering Sea.</title>
        <authorList>
            <person name="Chen X."/>
        </authorList>
    </citation>
    <scope>NUCLEOTIDE SEQUENCE [LARGE SCALE GENOMIC DNA]</scope>
    <source>
        <strain evidence="3 4">NB097-1</strain>
    </source>
</reference>
<keyword evidence="4" id="KW-1185">Reference proteome</keyword>
<dbReference type="Pfam" id="PF07007">
    <property type="entry name" value="LprI"/>
    <property type="match status" value="1"/>
</dbReference>
<evidence type="ECO:0000259" key="2">
    <source>
        <dbReference type="Pfam" id="PF07007"/>
    </source>
</evidence>
<evidence type="ECO:0000313" key="4">
    <source>
        <dbReference type="Proteomes" id="UP000202259"/>
    </source>
</evidence>
<proteinExistence type="predicted"/>
<dbReference type="OrthoDB" id="5769744at2"/>
<gene>
    <name evidence="3" type="ORF">B5D82_19165</name>
</gene>
<protein>
    <submittedName>
        <fullName evidence="3">DUF1311 domain-containing protein</fullName>
    </submittedName>
</protein>
<dbReference type="InterPro" id="IPR009739">
    <property type="entry name" value="LprI-like_N"/>
</dbReference>
<dbReference type="RefSeq" id="WP_081154014.1">
    <property type="nucleotide sequence ID" value="NZ_CP020465.1"/>
</dbReference>
<feature type="chain" id="PRO_5012849804" evidence="1">
    <location>
        <begin position="24"/>
        <end position="134"/>
    </location>
</feature>
<dbReference type="Proteomes" id="UP000202259">
    <property type="component" value="Chromosome"/>
</dbReference>
<feature type="domain" description="Lysozyme inhibitor LprI-like N-terminal" evidence="2">
    <location>
        <begin position="30"/>
        <end position="129"/>
    </location>
</feature>
<dbReference type="Gene3D" id="1.20.1270.180">
    <property type="match status" value="1"/>
</dbReference>
<sequence length="134" mass="15639">MNNKNVSKYILASLLLFSNVVLAKNNVAKCETKMDTLSEVSRCLDGTKVKKDRELQTWVNNQIFILEELAAHNGRRTSLDMFKRSQRNFISYRENNCRWQYLVVAPDEGAAIAYKKCYITLTQYRIEELTHLNK</sequence>
<dbReference type="AlphaFoldDB" id="A0A222GD36"/>
<feature type="signal peptide" evidence="1">
    <location>
        <begin position="1"/>
        <end position="23"/>
    </location>
</feature>
<organism evidence="3 4">
    <name type="scientific">Cognaticolwellia beringensis</name>
    <dbReference type="NCBI Taxonomy" id="1967665"/>
    <lineage>
        <taxon>Bacteria</taxon>
        <taxon>Pseudomonadati</taxon>
        <taxon>Pseudomonadota</taxon>
        <taxon>Gammaproteobacteria</taxon>
        <taxon>Alteromonadales</taxon>
        <taxon>Colwelliaceae</taxon>
        <taxon>Cognaticolwellia</taxon>
    </lineage>
</organism>
<evidence type="ECO:0000313" key="3">
    <source>
        <dbReference type="EMBL" id="ASP49701.1"/>
    </source>
</evidence>
<dbReference type="KEGG" id="cber:B5D82_19165"/>
<keyword evidence="1" id="KW-0732">Signal</keyword>
<name>A0A222GD36_9GAMM</name>
<evidence type="ECO:0000256" key="1">
    <source>
        <dbReference type="SAM" id="SignalP"/>
    </source>
</evidence>
<accession>A0A222GD36</accession>